<dbReference type="Proteomes" id="UP000326950">
    <property type="component" value="Unassembled WGS sequence"/>
</dbReference>
<proteinExistence type="predicted"/>
<name>A0A5N6V1U4_ASPTM</name>
<dbReference type="EMBL" id="ML738604">
    <property type="protein sequence ID" value="KAE8164919.1"/>
    <property type="molecule type" value="Genomic_DNA"/>
</dbReference>
<evidence type="ECO:0000313" key="2">
    <source>
        <dbReference type="Proteomes" id="UP000326950"/>
    </source>
</evidence>
<gene>
    <name evidence="1" type="ORF">BDV40DRAFT_259499</name>
</gene>
<sequence length="78" mass="9173">MTQFHRRRCRGRYALFARSLQYEEIIPVDQSRSARYKSPGFLILVCCSYLPRQKLYSVSSDTIPQSVLVLYQLDRLLA</sequence>
<evidence type="ECO:0000313" key="1">
    <source>
        <dbReference type="EMBL" id="KAE8164919.1"/>
    </source>
</evidence>
<reference evidence="1 2" key="1">
    <citation type="submission" date="2019-04" db="EMBL/GenBank/DDBJ databases">
        <title>Friends and foes A comparative genomics study of 23 Aspergillus species from section Flavi.</title>
        <authorList>
            <consortium name="DOE Joint Genome Institute"/>
            <person name="Kjaerbolling I."/>
            <person name="Vesth T."/>
            <person name="Frisvad J.C."/>
            <person name="Nybo J.L."/>
            <person name="Theobald S."/>
            <person name="Kildgaard S."/>
            <person name="Isbrandt T."/>
            <person name="Kuo A."/>
            <person name="Sato A."/>
            <person name="Lyhne E.K."/>
            <person name="Kogle M.E."/>
            <person name="Wiebenga A."/>
            <person name="Kun R.S."/>
            <person name="Lubbers R.J."/>
            <person name="Makela M.R."/>
            <person name="Barry K."/>
            <person name="Chovatia M."/>
            <person name="Clum A."/>
            <person name="Daum C."/>
            <person name="Haridas S."/>
            <person name="He G."/>
            <person name="LaButti K."/>
            <person name="Lipzen A."/>
            <person name="Mondo S."/>
            <person name="Riley R."/>
            <person name="Salamov A."/>
            <person name="Simmons B.A."/>
            <person name="Magnuson J.K."/>
            <person name="Henrissat B."/>
            <person name="Mortensen U.H."/>
            <person name="Larsen T.O."/>
            <person name="Devries R.P."/>
            <person name="Grigoriev I.V."/>
            <person name="Machida M."/>
            <person name="Baker S.E."/>
            <person name="Andersen M.R."/>
        </authorList>
    </citation>
    <scope>NUCLEOTIDE SEQUENCE [LARGE SCALE GENOMIC DNA]</scope>
    <source>
        <strain evidence="1 2">CBS 117626</strain>
    </source>
</reference>
<keyword evidence="2" id="KW-1185">Reference proteome</keyword>
<dbReference type="OrthoDB" id="2098326at2759"/>
<protein>
    <submittedName>
        <fullName evidence="1">Uncharacterized protein</fullName>
    </submittedName>
</protein>
<accession>A0A5N6V1U4</accession>
<organism evidence="1 2">
    <name type="scientific">Aspergillus tamarii</name>
    <dbReference type="NCBI Taxonomy" id="41984"/>
    <lineage>
        <taxon>Eukaryota</taxon>
        <taxon>Fungi</taxon>
        <taxon>Dikarya</taxon>
        <taxon>Ascomycota</taxon>
        <taxon>Pezizomycotina</taxon>
        <taxon>Eurotiomycetes</taxon>
        <taxon>Eurotiomycetidae</taxon>
        <taxon>Eurotiales</taxon>
        <taxon>Aspergillaceae</taxon>
        <taxon>Aspergillus</taxon>
        <taxon>Aspergillus subgen. Circumdati</taxon>
    </lineage>
</organism>
<dbReference type="AlphaFoldDB" id="A0A5N6V1U4"/>